<evidence type="ECO:0000313" key="3">
    <source>
        <dbReference type="Proteomes" id="UP000504638"/>
    </source>
</evidence>
<evidence type="ECO:0000313" key="4">
    <source>
        <dbReference type="RefSeq" id="XP_033529457.1"/>
    </source>
</evidence>
<sequence>MQAFTRLIEEAEQVQEEEGEGEEGGGEGEGEEGREGNELNQEDPPTMTAIQRACLDLCIQLLNQEIMQSEYESPLVCALAVLGVDQTAWRDSETYPPILSAVIKCARFMVVQKAVHMADPLQEDGYWTSSIIDFEDSGGSRLTPRKSCLYWVDRMMDGFMVRGSKSPMQWMLNLRTYGLKIHYNTTARGHVEWNDSETLLYKGVQFSMAQFRGLVHGVLFEARRIIGELLFCADDRAGDMPVVPWESLRDDATNARPGWNFLQDQRTRFPVNGETWLFDRIGEHEAMRREFERPDSESGVHRKGVNDYMTKLSRFREKLLVLMHITGGQP</sequence>
<feature type="region of interest" description="Disordered" evidence="1">
    <location>
        <begin position="1"/>
        <end position="43"/>
    </location>
</feature>
<gene>
    <name evidence="2 4" type="ORF">P152DRAFT_406735</name>
</gene>
<keyword evidence="3" id="KW-1185">Reference proteome</keyword>
<feature type="non-terminal residue" evidence="2">
    <location>
        <position position="330"/>
    </location>
</feature>
<organism evidence="2">
    <name type="scientific">Eremomyces bilateralis CBS 781.70</name>
    <dbReference type="NCBI Taxonomy" id="1392243"/>
    <lineage>
        <taxon>Eukaryota</taxon>
        <taxon>Fungi</taxon>
        <taxon>Dikarya</taxon>
        <taxon>Ascomycota</taxon>
        <taxon>Pezizomycotina</taxon>
        <taxon>Dothideomycetes</taxon>
        <taxon>Dothideomycetes incertae sedis</taxon>
        <taxon>Eremomycetales</taxon>
        <taxon>Eremomycetaceae</taxon>
        <taxon>Eremomyces</taxon>
    </lineage>
</organism>
<evidence type="ECO:0000313" key="2">
    <source>
        <dbReference type="EMBL" id="KAF1807826.1"/>
    </source>
</evidence>
<dbReference type="AlphaFoldDB" id="A0A6G1FQ03"/>
<protein>
    <submittedName>
        <fullName evidence="2 4">Uncharacterized protein</fullName>
    </submittedName>
</protein>
<reference evidence="4" key="2">
    <citation type="submission" date="2020-04" db="EMBL/GenBank/DDBJ databases">
        <authorList>
            <consortium name="NCBI Genome Project"/>
        </authorList>
    </citation>
    <scope>NUCLEOTIDE SEQUENCE</scope>
    <source>
        <strain evidence="4">CBS 781.70</strain>
    </source>
</reference>
<name>A0A6G1FQ03_9PEZI</name>
<dbReference type="EMBL" id="ML975221">
    <property type="protein sequence ID" value="KAF1807826.1"/>
    <property type="molecule type" value="Genomic_DNA"/>
</dbReference>
<feature type="compositionally biased region" description="Acidic residues" evidence="1">
    <location>
        <begin position="10"/>
        <end position="30"/>
    </location>
</feature>
<dbReference type="GeneID" id="54417457"/>
<reference evidence="2 4" key="1">
    <citation type="submission" date="2020-01" db="EMBL/GenBank/DDBJ databases">
        <authorList>
            <consortium name="DOE Joint Genome Institute"/>
            <person name="Haridas S."/>
            <person name="Albert R."/>
            <person name="Binder M."/>
            <person name="Bloem J."/>
            <person name="Labutti K."/>
            <person name="Salamov A."/>
            <person name="Andreopoulos B."/>
            <person name="Baker S.E."/>
            <person name="Barry K."/>
            <person name="Bills G."/>
            <person name="Bluhm B.H."/>
            <person name="Cannon C."/>
            <person name="Castanera R."/>
            <person name="Culley D.E."/>
            <person name="Daum C."/>
            <person name="Ezra D."/>
            <person name="Gonzalez J.B."/>
            <person name="Henrissat B."/>
            <person name="Kuo A."/>
            <person name="Liang C."/>
            <person name="Lipzen A."/>
            <person name="Lutzoni F."/>
            <person name="Magnuson J."/>
            <person name="Mondo S."/>
            <person name="Nolan M."/>
            <person name="Ohm R."/>
            <person name="Pangilinan J."/>
            <person name="Park H.-J."/>
            <person name="Ramirez L."/>
            <person name="Alfaro M."/>
            <person name="Sun H."/>
            <person name="Tritt A."/>
            <person name="Yoshinaga Y."/>
            <person name="Zwiers L.-H."/>
            <person name="Turgeon B.G."/>
            <person name="Goodwin S.B."/>
            <person name="Spatafora J.W."/>
            <person name="Crous P.W."/>
            <person name="Grigoriev I.V."/>
        </authorList>
    </citation>
    <scope>NUCLEOTIDE SEQUENCE</scope>
    <source>
        <strain evidence="2 4">CBS 781.70</strain>
    </source>
</reference>
<reference evidence="4" key="3">
    <citation type="submission" date="2025-04" db="UniProtKB">
        <authorList>
            <consortium name="RefSeq"/>
        </authorList>
    </citation>
    <scope>IDENTIFICATION</scope>
    <source>
        <strain evidence="4">CBS 781.70</strain>
    </source>
</reference>
<evidence type="ECO:0000256" key="1">
    <source>
        <dbReference type="SAM" id="MobiDB-lite"/>
    </source>
</evidence>
<accession>A0A6G1FQ03</accession>
<dbReference type="Proteomes" id="UP000504638">
    <property type="component" value="Unplaced"/>
</dbReference>
<dbReference type="OrthoDB" id="5425274at2759"/>
<proteinExistence type="predicted"/>
<dbReference type="RefSeq" id="XP_033529457.1">
    <property type="nucleotide sequence ID" value="XM_033676887.1"/>
</dbReference>